<accession>A0ABT5KQR4</accession>
<evidence type="ECO:0000313" key="2">
    <source>
        <dbReference type="Proteomes" id="UP001219862"/>
    </source>
</evidence>
<comment type="caution">
    <text evidence="1">The sequence shown here is derived from an EMBL/GenBank/DDBJ whole genome shotgun (WGS) entry which is preliminary data.</text>
</comment>
<sequence>MVSFRPEFNATRNQLFDCSGWAYFQERAAIFDLPRSHYRLPLPSKASGDLPAWMPWDALARAASIAQPGSGTPINEEASLAMATNVHGPLARLEF</sequence>
<proteinExistence type="predicted"/>
<dbReference type="RefSeq" id="WP_273595330.1">
    <property type="nucleotide sequence ID" value="NZ_JAQQXS010000002.1"/>
</dbReference>
<keyword evidence="2" id="KW-1185">Reference proteome</keyword>
<reference evidence="1 2" key="1">
    <citation type="submission" date="2022-10" db="EMBL/GenBank/DDBJ databases">
        <title>paucibacter sp. hw8 Genome sequencing.</title>
        <authorList>
            <person name="Park S."/>
        </authorList>
    </citation>
    <scope>NUCLEOTIDE SEQUENCE [LARGE SCALE GENOMIC DNA]</scope>
    <source>
        <strain evidence="2">hw8</strain>
    </source>
</reference>
<organism evidence="1 2">
    <name type="scientific">Roseateles koreensis</name>
    <dbReference type="NCBI Taxonomy" id="2987526"/>
    <lineage>
        <taxon>Bacteria</taxon>
        <taxon>Pseudomonadati</taxon>
        <taxon>Pseudomonadota</taxon>
        <taxon>Betaproteobacteria</taxon>
        <taxon>Burkholderiales</taxon>
        <taxon>Sphaerotilaceae</taxon>
        <taxon>Roseateles</taxon>
    </lineage>
</organism>
<name>A0ABT5KQR4_9BURK</name>
<gene>
    <name evidence="1" type="ORF">PRZ01_03315</name>
</gene>
<evidence type="ECO:0000313" key="1">
    <source>
        <dbReference type="EMBL" id="MDC8784221.1"/>
    </source>
</evidence>
<protein>
    <submittedName>
        <fullName evidence="1">Uncharacterized protein</fullName>
    </submittedName>
</protein>
<dbReference type="Proteomes" id="UP001219862">
    <property type="component" value="Unassembled WGS sequence"/>
</dbReference>
<dbReference type="EMBL" id="JAQQXS010000002">
    <property type="protein sequence ID" value="MDC8784221.1"/>
    <property type="molecule type" value="Genomic_DNA"/>
</dbReference>